<feature type="transmembrane region" description="Helical" evidence="2">
    <location>
        <begin position="194"/>
        <end position="216"/>
    </location>
</feature>
<evidence type="ECO:0000313" key="5">
    <source>
        <dbReference type="Proteomes" id="UP001151760"/>
    </source>
</evidence>
<dbReference type="GO" id="GO:0003964">
    <property type="term" value="F:RNA-directed DNA polymerase activity"/>
    <property type="evidence" value="ECO:0007669"/>
    <property type="project" value="UniProtKB-KW"/>
</dbReference>
<evidence type="ECO:0000259" key="3">
    <source>
        <dbReference type="Pfam" id="PF17921"/>
    </source>
</evidence>
<reference evidence="4" key="2">
    <citation type="submission" date="2022-01" db="EMBL/GenBank/DDBJ databases">
        <authorList>
            <person name="Yamashiro T."/>
            <person name="Shiraishi A."/>
            <person name="Satake H."/>
            <person name="Nakayama K."/>
        </authorList>
    </citation>
    <scope>NUCLEOTIDE SEQUENCE</scope>
</reference>
<organism evidence="4 5">
    <name type="scientific">Tanacetum coccineum</name>
    <dbReference type="NCBI Taxonomy" id="301880"/>
    <lineage>
        <taxon>Eukaryota</taxon>
        <taxon>Viridiplantae</taxon>
        <taxon>Streptophyta</taxon>
        <taxon>Embryophyta</taxon>
        <taxon>Tracheophyta</taxon>
        <taxon>Spermatophyta</taxon>
        <taxon>Magnoliopsida</taxon>
        <taxon>eudicotyledons</taxon>
        <taxon>Gunneridae</taxon>
        <taxon>Pentapetalae</taxon>
        <taxon>asterids</taxon>
        <taxon>campanulids</taxon>
        <taxon>Asterales</taxon>
        <taxon>Asteraceae</taxon>
        <taxon>Asteroideae</taxon>
        <taxon>Anthemideae</taxon>
        <taxon>Anthemidinae</taxon>
        <taxon>Tanacetum</taxon>
    </lineage>
</organism>
<keyword evidence="2" id="KW-0812">Transmembrane</keyword>
<comment type="caution">
    <text evidence="4">The sequence shown here is derived from an EMBL/GenBank/DDBJ whole genome shotgun (WGS) entry which is preliminary data.</text>
</comment>
<dbReference type="InterPro" id="IPR041588">
    <property type="entry name" value="Integrase_H2C2"/>
</dbReference>
<accession>A0ABQ5G4S5</accession>
<feature type="compositionally biased region" description="Low complexity" evidence="1">
    <location>
        <begin position="52"/>
        <end position="61"/>
    </location>
</feature>
<keyword evidence="5" id="KW-1185">Reference proteome</keyword>
<keyword evidence="2" id="KW-0472">Membrane</keyword>
<dbReference type="Pfam" id="PF17921">
    <property type="entry name" value="Integrase_H2C2"/>
    <property type="match status" value="1"/>
</dbReference>
<name>A0ABQ5G4S5_9ASTR</name>
<dbReference type="Proteomes" id="UP001151760">
    <property type="component" value="Unassembled WGS sequence"/>
</dbReference>
<keyword evidence="4" id="KW-0695">RNA-directed DNA polymerase</keyword>
<proteinExistence type="predicted"/>
<evidence type="ECO:0000256" key="2">
    <source>
        <dbReference type="SAM" id="Phobius"/>
    </source>
</evidence>
<keyword evidence="4" id="KW-0548">Nucleotidyltransferase</keyword>
<evidence type="ECO:0000256" key="1">
    <source>
        <dbReference type="SAM" id="MobiDB-lite"/>
    </source>
</evidence>
<dbReference type="InterPro" id="IPR052160">
    <property type="entry name" value="Gypsy_RT_Integrase-like"/>
</dbReference>
<feature type="domain" description="Integrase zinc-binding" evidence="3">
    <location>
        <begin position="269"/>
        <end position="322"/>
    </location>
</feature>
<sequence>MMTMNTAVTEFEKQEDWESYIREFPEENQRVIKAARIRKVIRKWSQPKEHPITTNNIPTTTRTERTTISQQQNRRTGKPGQEHMLAPQLEEGFMLEIYKVQSMQLTSFMDSVPQGDRNVKMGHLEKVVDSGFRVQVIIPANMTCFGRVVRKDPQGTSVKQGTSRMMELVRELMWWLKIRSRIRMWSRTLLPNQLGVLMVSLNGLVGILPSFASIVMRRLSPADEKKLDDIALSRFPPKYSRWIVGFTHGVMVEIYFFDVSGLPSIGDVRILIMDEAHTSRYSVHPGADKMYYDLRDLYWWPGMKRDVTEYVSRCLTCFKIKAEHQKPLGLLQQPEISEWKWEKLTMDFITKFPKSSSGTYKTEKLQDICQRDCSDDMVLCVPVSSVSIFQTVYGRFSVTLMAQALQEDWVQD</sequence>
<evidence type="ECO:0000313" key="4">
    <source>
        <dbReference type="EMBL" id="GJT70637.1"/>
    </source>
</evidence>
<keyword evidence="4" id="KW-0808">Transferase</keyword>
<dbReference type="PANTHER" id="PTHR47266">
    <property type="entry name" value="ENDONUCLEASE-RELATED"/>
    <property type="match status" value="1"/>
</dbReference>
<dbReference type="Gene3D" id="1.10.340.70">
    <property type="match status" value="1"/>
</dbReference>
<reference evidence="4" key="1">
    <citation type="journal article" date="2022" name="Int. J. Mol. Sci.">
        <title>Draft Genome of Tanacetum Coccineum: Genomic Comparison of Closely Related Tanacetum-Family Plants.</title>
        <authorList>
            <person name="Yamashiro T."/>
            <person name="Shiraishi A."/>
            <person name="Nakayama K."/>
            <person name="Satake H."/>
        </authorList>
    </citation>
    <scope>NUCLEOTIDE SEQUENCE</scope>
</reference>
<keyword evidence="2" id="KW-1133">Transmembrane helix</keyword>
<gene>
    <name evidence="4" type="ORF">Tco_1029923</name>
</gene>
<dbReference type="EMBL" id="BQNB010018095">
    <property type="protein sequence ID" value="GJT70637.1"/>
    <property type="molecule type" value="Genomic_DNA"/>
</dbReference>
<feature type="region of interest" description="Disordered" evidence="1">
    <location>
        <begin position="49"/>
        <end position="80"/>
    </location>
</feature>
<protein>
    <submittedName>
        <fullName evidence="4">Reverse transcriptase domain-containing protein</fullName>
    </submittedName>
</protein>